<feature type="compositionally biased region" description="Basic residues" evidence="1">
    <location>
        <begin position="22"/>
        <end position="34"/>
    </location>
</feature>
<proteinExistence type="predicted"/>
<dbReference type="GeneID" id="34614350"/>
<dbReference type="RefSeq" id="XP_022584061.1">
    <property type="nucleotide sequence ID" value="XM_022727886.1"/>
</dbReference>
<dbReference type="STRING" id="1073090.A0A1L9SR46"/>
<name>A0A1L9SR46_9EURO</name>
<protein>
    <submittedName>
        <fullName evidence="2">Uncharacterized protein</fullName>
    </submittedName>
</protein>
<feature type="region of interest" description="Disordered" evidence="1">
    <location>
        <begin position="389"/>
        <end position="456"/>
    </location>
</feature>
<gene>
    <name evidence="2" type="ORF">ASPZODRAFT_22299</name>
</gene>
<feature type="compositionally biased region" description="Polar residues" evidence="1">
    <location>
        <begin position="193"/>
        <end position="209"/>
    </location>
</feature>
<dbReference type="OrthoDB" id="4363600at2759"/>
<dbReference type="AlphaFoldDB" id="A0A1L9SR46"/>
<feature type="compositionally biased region" description="Polar residues" evidence="1">
    <location>
        <begin position="389"/>
        <end position="423"/>
    </location>
</feature>
<evidence type="ECO:0000256" key="1">
    <source>
        <dbReference type="SAM" id="MobiDB-lite"/>
    </source>
</evidence>
<dbReference type="Proteomes" id="UP000184188">
    <property type="component" value="Unassembled WGS sequence"/>
</dbReference>
<dbReference type="EMBL" id="KV878337">
    <property type="protein sequence ID" value="OJJ49551.1"/>
    <property type="molecule type" value="Genomic_DNA"/>
</dbReference>
<feature type="compositionally biased region" description="Polar residues" evidence="1">
    <location>
        <begin position="338"/>
        <end position="356"/>
    </location>
</feature>
<feature type="compositionally biased region" description="Low complexity" evidence="1">
    <location>
        <begin position="280"/>
        <end position="296"/>
    </location>
</feature>
<sequence length="929" mass="101907">MEQANAGTGAAAGLAQGVQTIIHRRRPSARGRRVHFAEQLVETAPAPEYHPEPSSSSSSEPSSSARYHPSFPSYKPQMNPENRTQHPLPLVKEFSFLEILELDELASGRDLPGRNSLIVTRHPLVSFTNPAFSHLPIRRPPSPDSPRLTQPHFGMSTVPESELSKARQAASEAEQSSDFEDMDDQDISDRDSVQGSPSQGTSAQSTVVQDVSHDTSSHGTSVHGASPRSLLAQSTVLGDTSHGSSARGAASRSLLAQSSAFEDTSSLGLSYGLSSRGLSSRGLSSRGLSSHGLSSHETSHSPFAQSTGFQDTSFHGLFSRGTSSQRLSSYGIPSHEFSSQNISAQSTTSHGTSAQGLFSHDFSSHDTSSCGSSSQSIFAQSTVFQDTSSHSLSAQGTSHDTSHATSVQSISPRTISQNVSAHDTSSHGISSHGTSTQGISSQDNESSAEQAPRAKFKMSRSLAAMRETFEPLEDEPPRRFRMTRSVRAIEQCPEPMDDIEPVNELVARSSQISLSSDPKSSNENTTAPPHAEHESNGKTGVETEAEINAGSSQEVTIGSAGENMITTAATEVDAEAEPQVDVEAGSSPEGVSGSNEERLDAPAVSNINVLHPWQVIDYHLYLCSIERGRTEYMRRNGLYMLDAHECRPFFFDEFFREKTFEAAFVGRRPKLLIANLPIAEDGIHFNGSQYVLYFDYRYNTLYARRFNAIPADITKIKDVWDKGGDIYSVGIDSLRDLLYSCFRQPDGRVRMGLITMDFTDSMARENADDPGLEVVIAVLWCQFVVDHADILFLDPLDDPETIKQEYEFYMEECRLVLQRASYRAWFGLREGVSKEDYKHKAYVNRFLNELYTFEKSAEDGSLKDKSWHAPSIETCDRVRQARRHQVTLDVERSFEEMFASPAAEPQSAQEVVDSMLERTSTETGASGLL</sequence>
<dbReference type="VEuPathDB" id="FungiDB:ASPZODRAFT_22299"/>
<feature type="compositionally biased region" description="Low complexity" evidence="1">
    <location>
        <begin position="44"/>
        <end position="70"/>
    </location>
</feature>
<feature type="region of interest" description="Disordered" evidence="1">
    <location>
        <begin position="572"/>
        <end position="597"/>
    </location>
</feature>
<feature type="compositionally biased region" description="Acidic residues" evidence="1">
    <location>
        <begin position="175"/>
        <end position="186"/>
    </location>
</feature>
<feature type="compositionally biased region" description="Low complexity" evidence="1">
    <location>
        <begin position="1"/>
        <end position="17"/>
    </location>
</feature>
<feature type="compositionally biased region" description="Polar residues" evidence="1">
    <location>
        <begin position="509"/>
        <end position="527"/>
    </location>
</feature>
<feature type="region of interest" description="Disordered" evidence="1">
    <location>
        <begin position="338"/>
        <end position="358"/>
    </location>
</feature>
<feature type="region of interest" description="Disordered" evidence="1">
    <location>
        <begin position="1"/>
        <end position="85"/>
    </location>
</feature>
<feature type="compositionally biased region" description="Low complexity" evidence="1">
    <location>
        <begin position="426"/>
        <end position="442"/>
    </location>
</feature>
<evidence type="ECO:0000313" key="2">
    <source>
        <dbReference type="EMBL" id="OJJ49551.1"/>
    </source>
</evidence>
<feature type="region of interest" description="Disordered" evidence="1">
    <location>
        <begin position="280"/>
        <end position="306"/>
    </location>
</feature>
<accession>A0A1L9SR46</accession>
<feature type="region of interest" description="Disordered" evidence="1">
    <location>
        <begin position="509"/>
        <end position="540"/>
    </location>
</feature>
<reference evidence="3" key="1">
    <citation type="journal article" date="2017" name="Genome Biol.">
        <title>Comparative genomics reveals high biological diversity and specific adaptations in the industrially and medically important fungal genus Aspergillus.</title>
        <authorList>
            <person name="de Vries R.P."/>
            <person name="Riley R."/>
            <person name="Wiebenga A."/>
            <person name="Aguilar-Osorio G."/>
            <person name="Amillis S."/>
            <person name="Uchima C.A."/>
            <person name="Anderluh G."/>
            <person name="Asadollahi M."/>
            <person name="Askin M."/>
            <person name="Barry K."/>
            <person name="Battaglia E."/>
            <person name="Bayram O."/>
            <person name="Benocci T."/>
            <person name="Braus-Stromeyer S.A."/>
            <person name="Caldana C."/>
            <person name="Canovas D."/>
            <person name="Cerqueira G.C."/>
            <person name="Chen F."/>
            <person name="Chen W."/>
            <person name="Choi C."/>
            <person name="Clum A."/>
            <person name="Dos Santos R.A."/>
            <person name="Damasio A.R."/>
            <person name="Diallinas G."/>
            <person name="Emri T."/>
            <person name="Fekete E."/>
            <person name="Flipphi M."/>
            <person name="Freyberg S."/>
            <person name="Gallo A."/>
            <person name="Gournas C."/>
            <person name="Habgood R."/>
            <person name="Hainaut M."/>
            <person name="Harispe M.L."/>
            <person name="Henrissat B."/>
            <person name="Hilden K.S."/>
            <person name="Hope R."/>
            <person name="Hossain A."/>
            <person name="Karabika E."/>
            <person name="Karaffa L."/>
            <person name="Karanyi Z."/>
            <person name="Krasevec N."/>
            <person name="Kuo A."/>
            <person name="Kusch H."/>
            <person name="LaButti K."/>
            <person name="Lagendijk E.L."/>
            <person name="Lapidus A."/>
            <person name="Levasseur A."/>
            <person name="Lindquist E."/>
            <person name="Lipzen A."/>
            <person name="Logrieco A.F."/>
            <person name="MacCabe A."/>
            <person name="Maekelae M.R."/>
            <person name="Malavazi I."/>
            <person name="Melin P."/>
            <person name="Meyer V."/>
            <person name="Mielnichuk N."/>
            <person name="Miskei M."/>
            <person name="Molnar A.P."/>
            <person name="Mule G."/>
            <person name="Ngan C.Y."/>
            <person name="Orejas M."/>
            <person name="Orosz E."/>
            <person name="Ouedraogo J.P."/>
            <person name="Overkamp K.M."/>
            <person name="Park H.-S."/>
            <person name="Perrone G."/>
            <person name="Piumi F."/>
            <person name="Punt P.J."/>
            <person name="Ram A.F."/>
            <person name="Ramon A."/>
            <person name="Rauscher S."/>
            <person name="Record E."/>
            <person name="Riano-Pachon D.M."/>
            <person name="Robert V."/>
            <person name="Roehrig J."/>
            <person name="Ruller R."/>
            <person name="Salamov A."/>
            <person name="Salih N.S."/>
            <person name="Samson R.A."/>
            <person name="Sandor E."/>
            <person name="Sanguinetti M."/>
            <person name="Schuetze T."/>
            <person name="Sepcic K."/>
            <person name="Shelest E."/>
            <person name="Sherlock G."/>
            <person name="Sophianopoulou V."/>
            <person name="Squina F.M."/>
            <person name="Sun H."/>
            <person name="Susca A."/>
            <person name="Todd R.B."/>
            <person name="Tsang A."/>
            <person name="Unkles S.E."/>
            <person name="van de Wiele N."/>
            <person name="van Rossen-Uffink D."/>
            <person name="Oliveira J.V."/>
            <person name="Vesth T.C."/>
            <person name="Visser J."/>
            <person name="Yu J.-H."/>
            <person name="Zhou M."/>
            <person name="Andersen M.R."/>
            <person name="Archer D.B."/>
            <person name="Baker S.E."/>
            <person name="Benoit I."/>
            <person name="Brakhage A.A."/>
            <person name="Braus G.H."/>
            <person name="Fischer R."/>
            <person name="Frisvad J.C."/>
            <person name="Goldman G.H."/>
            <person name="Houbraken J."/>
            <person name="Oakley B."/>
            <person name="Pocsi I."/>
            <person name="Scazzocchio C."/>
            <person name="Seiboth B."/>
            <person name="vanKuyk P.A."/>
            <person name="Wortman J."/>
            <person name="Dyer P.S."/>
            <person name="Grigoriev I.V."/>
        </authorList>
    </citation>
    <scope>NUCLEOTIDE SEQUENCE [LARGE SCALE GENOMIC DNA]</scope>
    <source>
        <strain evidence="3">CBS 506.65</strain>
    </source>
</reference>
<evidence type="ECO:0000313" key="3">
    <source>
        <dbReference type="Proteomes" id="UP000184188"/>
    </source>
</evidence>
<feature type="region of interest" description="Disordered" evidence="1">
    <location>
        <begin position="131"/>
        <end position="228"/>
    </location>
</feature>
<keyword evidence="3" id="KW-1185">Reference proteome</keyword>
<feature type="region of interest" description="Disordered" evidence="1">
    <location>
        <begin position="899"/>
        <end position="929"/>
    </location>
</feature>
<organism evidence="2 3">
    <name type="scientific">Penicilliopsis zonata CBS 506.65</name>
    <dbReference type="NCBI Taxonomy" id="1073090"/>
    <lineage>
        <taxon>Eukaryota</taxon>
        <taxon>Fungi</taxon>
        <taxon>Dikarya</taxon>
        <taxon>Ascomycota</taxon>
        <taxon>Pezizomycotina</taxon>
        <taxon>Eurotiomycetes</taxon>
        <taxon>Eurotiomycetidae</taxon>
        <taxon>Eurotiales</taxon>
        <taxon>Aspergillaceae</taxon>
        <taxon>Penicilliopsis</taxon>
    </lineage>
</organism>